<protein>
    <recommendedName>
        <fullName evidence="1">Large ribosomal subunit protein mL59 domain-containing protein</fullName>
    </recommendedName>
</protein>
<evidence type="ECO:0000313" key="2">
    <source>
        <dbReference type="EMBL" id="GAV47225.1"/>
    </source>
</evidence>
<dbReference type="OrthoDB" id="18529at2759"/>
<evidence type="ECO:0000313" key="3">
    <source>
        <dbReference type="Proteomes" id="UP000187013"/>
    </source>
</evidence>
<dbReference type="Pfam" id="PF18126">
    <property type="entry name" value="Mitoc_mL59"/>
    <property type="match status" value="1"/>
</dbReference>
<organism evidence="2 3">
    <name type="scientific">Zygosaccharomyces rouxii</name>
    <dbReference type="NCBI Taxonomy" id="4956"/>
    <lineage>
        <taxon>Eukaryota</taxon>
        <taxon>Fungi</taxon>
        <taxon>Dikarya</taxon>
        <taxon>Ascomycota</taxon>
        <taxon>Saccharomycotina</taxon>
        <taxon>Saccharomycetes</taxon>
        <taxon>Saccharomycetales</taxon>
        <taxon>Saccharomycetaceae</taxon>
        <taxon>Zygosaccharomyces</taxon>
    </lineage>
</organism>
<dbReference type="InterPro" id="IPR037507">
    <property type="entry name" value="Ribosomal_mL59"/>
</dbReference>
<gene>
    <name evidence="2" type="ORF">ZYGR_0H00660</name>
</gene>
<dbReference type="eggNOG" id="ENOG502RZ2K">
    <property type="taxonomic scope" value="Eukaryota"/>
</dbReference>
<sequence>MSSKQLFDLLPSQLKNFFKSYPPSIQYATKPTSTHAINANPFLPNKHPVTNRYHDPKYSLRRMSDLYKMASLYGVQDLLPPRNKMFFEEKYDNKKMMKGVLMPKGHKHELVHDEKMAKMAEAIKNADKYIMEVKGSKYKRRIERKQEEQRTTWF</sequence>
<name>A0A1Q2ZUZ8_ZYGRO</name>
<dbReference type="InterPro" id="IPR040922">
    <property type="entry name" value="Ribosomal_mL59_dom"/>
</dbReference>
<comment type="caution">
    <text evidence="2">The sequence shown here is derived from an EMBL/GenBank/DDBJ whole genome shotgun (WGS) entry which is preliminary data.</text>
</comment>
<dbReference type="EMBL" id="BDGX01000008">
    <property type="protein sequence ID" value="GAV47225.1"/>
    <property type="molecule type" value="Genomic_DNA"/>
</dbReference>
<feature type="domain" description="Large ribosomal subunit protein mL59" evidence="1">
    <location>
        <begin position="13"/>
        <end position="134"/>
    </location>
</feature>
<dbReference type="PANTHER" id="PTHR28041:SF1">
    <property type="entry name" value="LARGE RIBOSOMAL SUBUNIT PROTEIN ML59"/>
    <property type="match status" value="1"/>
</dbReference>
<dbReference type="GO" id="GO:0005762">
    <property type="term" value="C:mitochondrial large ribosomal subunit"/>
    <property type="evidence" value="ECO:0007669"/>
    <property type="project" value="EnsemblFungi"/>
</dbReference>
<proteinExistence type="predicted"/>
<dbReference type="OMA" id="KGHKHEL"/>
<reference evidence="2 3" key="1">
    <citation type="submission" date="2016-08" db="EMBL/GenBank/DDBJ databases">
        <title>Draft genome sequence of allopolyploid Zygosaccharomyces rouxii.</title>
        <authorList>
            <person name="Watanabe J."/>
            <person name="Uehara K."/>
            <person name="Mogi Y."/>
            <person name="Tsukioka Y."/>
        </authorList>
    </citation>
    <scope>NUCLEOTIDE SEQUENCE [LARGE SCALE GENOMIC DNA]</scope>
    <source>
        <strain evidence="2 3">NBRC 110957</strain>
    </source>
</reference>
<evidence type="ECO:0000259" key="1">
    <source>
        <dbReference type="Pfam" id="PF18126"/>
    </source>
</evidence>
<dbReference type="PANTHER" id="PTHR28041">
    <property type="entry name" value="54S RIBOSOMAL PROTEIN L25, MITOCHONDRIAL"/>
    <property type="match status" value="1"/>
</dbReference>
<dbReference type="GO" id="GO:0003735">
    <property type="term" value="F:structural constituent of ribosome"/>
    <property type="evidence" value="ECO:0007669"/>
    <property type="project" value="EnsemblFungi"/>
</dbReference>
<dbReference type="Proteomes" id="UP000187013">
    <property type="component" value="Unassembled WGS sequence"/>
</dbReference>
<dbReference type="AlphaFoldDB" id="A0A1Q2ZUZ8"/>
<accession>A0A1Q2ZUZ8</accession>